<feature type="region of interest" description="Disordered" evidence="6">
    <location>
        <begin position="209"/>
        <end position="239"/>
    </location>
</feature>
<keyword evidence="10" id="KW-1185">Reference proteome</keyword>
<feature type="transmembrane region" description="Helical" evidence="7">
    <location>
        <begin position="7"/>
        <end position="27"/>
    </location>
</feature>
<evidence type="ECO:0000313" key="9">
    <source>
        <dbReference type="EMBL" id="KAJ5377956.1"/>
    </source>
</evidence>
<feature type="transmembrane region" description="Helical" evidence="7">
    <location>
        <begin position="90"/>
        <end position="110"/>
    </location>
</feature>
<gene>
    <name evidence="9" type="ORF">N7496_005365</name>
</gene>
<dbReference type="Proteomes" id="UP001147782">
    <property type="component" value="Unassembled WGS sequence"/>
</dbReference>
<comment type="similarity">
    <text evidence="5">Belongs to the SAT4 family.</text>
</comment>
<dbReference type="PANTHER" id="PTHR33048">
    <property type="entry name" value="PTH11-LIKE INTEGRAL MEMBRANE PROTEIN (AFU_ORTHOLOGUE AFUA_5G11245)"/>
    <property type="match status" value="1"/>
</dbReference>
<evidence type="ECO:0000256" key="4">
    <source>
        <dbReference type="ARBA" id="ARBA00023136"/>
    </source>
</evidence>
<feature type="transmembrane region" description="Helical" evidence="7">
    <location>
        <begin position="33"/>
        <end position="55"/>
    </location>
</feature>
<evidence type="ECO:0000256" key="7">
    <source>
        <dbReference type="SAM" id="Phobius"/>
    </source>
</evidence>
<dbReference type="GeneID" id="81437473"/>
<feature type="domain" description="Rhodopsin" evidence="8">
    <location>
        <begin position="4"/>
        <end position="179"/>
    </location>
</feature>
<protein>
    <recommendedName>
        <fullName evidence="8">Rhodopsin domain-containing protein</fullName>
    </recommendedName>
</protein>
<dbReference type="InterPro" id="IPR049326">
    <property type="entry name" value="Rhodopsin_dom_fungi"/>
</dbReference>
<keyword evidence="2 7" id="KW-0812">Transmembrane</keyword>
<dbReference type="AlphaFoldDB" id="A0A9W9SG27"/>
<evidence type="ECO:0000256" key="5">
    <source>
        <dbReference type="ARBA" id="ARBA00038359"/>
    </source>
</evidence>
<dbReference type="OrthoDB" id="4369421at2759"/>
<dbReference type="EMBL" id="JAPZBS010000004">
    <property type="protein sequence ID" value="KAJ5377956.1"/>
    <property type="molecule type" value="Genomic_DNA"/>
</dbReference>
<evidence type="ECO:0000259" key="8">
    <source>
        <dbReference type="Pfam" id="PF20684"/>
    </source>
</evidence>
<comment type="caution">
    <text evidence="9">The sequence shown here is derived from an EMBL/GenBank/DDBJ whole genome shotgun (WGS) entry which is preliminary data.</text>
</comment>
<organism evidence="9 10">
    <name type="scientific">Penicillium cataractarum</name>
    <dbReference type="NCBI Taxonomy" id="2100454"/>
    <lineage>
        <taxon>Eukaryota</taxon>
        <taxon>Fungi</taxon>
        <taxon>Dikarya</taxon>
        <taxon>Ascomycota</taxon>
        <taxon>Pezizomycotina</taxon>
        <taxon>Eurotiomycetes</taxon>
        <taxon>Eurotiomycetidae</taxon>
        <taxon>Eurotiales</taxon>
        <taxon>Aspergillaceae</taxon>
        <taxon>Penicillium</taxon>
    </lineage>
</organism>
<evidence type="ECO:0000313" key="10">
    <source>
        <dbReference type="Proteomes" id="UP001147782"/>
    </source>
</evidence>
<dbReference type="InterPro" id="IPR052337">
    <property type="entry name" value="SAT4-like"/>
</dbReference>
<comment type="subcellular location">
    <subcellularLocation>
        <location evidence="1">Membrane</location>
        <topology evidence="1">Multi-pass membrane protein</topology>
    </subcellularLocation>
</comment>
<dbReference type="PANTHER" id="PTHR33048:SF47">
    <property type="entry name" value="INTEGRAL MEMBRANE PROTEIN-RELATED"/>
    <property type="match status" value="1"/>
</dbReference>
<evidence type="ECO:0000256" key="1">
    <source>
        <dbReference type="ARBA" id="ARBA00004141"/>
    </source>
</evidence>
<feature type="non-terminal residue" evidence="9">
    <location>
        <position position="239"/>
    </location>
</feature>
<reference evidence="9" key="1">
    <citation type="submission" date="2022-11" db="EMBL/GenBank/DDBJ databases">
        <authorList>
            <person name="Petersen C."/>
        </authorList>
    </citation>
    <scope>NUCLEOTIDE SEQUENCE</scope>
    <source>
        <strain evidence="9">IBT 29864</strain>
    </source>
</reference>
<evidence type="ECO:0000256" key="3">
    <source>
        <dbReference type="ARBA" id="ARBA00022989"/>
    </source>
</evidence>
<feature type="transmembrane region" description="Helical" evidence="7">
    <location>
        <begin position="152"/>
        <end position="172"/>
    </location>
</feature>
<feature type="transmembrane region" description="Helical" evidence="7">
    <location>
        <begin position="117"/>
        <end position="140"/>
    </location>
</feature>
<dbReference type="GO" id="GO:0016020">
    <property type="term" value="C:membrane"/>
    <property type="evidence" value="ECO:0007669"/>
    <property type="project" value="UniProtKB-SubCell"/>
</dbReference>
<sequence length="239" mass="26652">YRLISHLLYTAATVLVKSSILMLYLRLFPGLRWAIIGTLTFVVTMGLTFILGASFRCHPIGAAWNPWNYKLNSFTCFSALPFWIAFGSLFLASDLVVLILPMRTILGLHISRKKKMILVFLLSLGAFACVAGVVRLVYVIKLYTTEDASWNTAFVSISSTIEICCAIIAASIPPTKVFVDRLFPNLISSTRQGTSYWQQPHRGSVELFSNTNHRRHNPTGNANHSARLRAESKSQPSIV</sequence>
<evidence type="ECO:0000256" key="6">
    <source>
        <dbReference type="SAM" id="MobiDB-lite"/>
    </source>
</evidence>
<dbReference type="RefSeq" id="XP_056556819.1">
    <property type="nucleotide sequence ID" value="XM_056698294.1"/>
</dbReference>
<dbReference type="Pfam" id="PF20684">
    <property type="entry name" value="Fung_rhodopsin"/>
    <property type="match status" value="1"/>
</dbReference>
<evidence type="ECO:0000256" key="2">
    <source>
        <dbReference type="ARBA" id="ARBA00022692"/>
    </source>
</evidence>
<keyword evidence="4 7" id="KW-0472">Membrane</keyword>
<feature type="non-terminal residue" evidence="9">
    <location>
        <position position="1"/>
    </location>
</feature>
<reference evidence="9" key="2">
    <citation type="journal article" date="2023" name="IMA Fungus">
        <title>Comparative genomic study of the Penicillium genus elucidates a diverse pangenome and 15 lateral gene transfer events.</title>
        <authorList>
            <person name="Petersen C."/>
            <person name="Sorensen T."/>
            <person name="Nielsen M.R."/>
            <person name="Sondergaard T.E."/>
            <person name="Sorensen J.L."/>
            <person name="Fitzpatrick D.A."/>
            <person name="Frisvad J.C."/>
            <person name="Nielsen K.L."/>
        </authorList>
    </citation>
    <scope>NUCLEOTIDE SEQUENCE</scope>
    <source>
        <strain evidence="9">IBT 29864</strain>
    </source>
</reference>
<keyword evidence="3 7" id="KW-1133">Transmembrane helix</keyword>
<name>A0A9W9SG27_9EURO</name>
<proteinExistence type="inferred from homology"/>
<accession>A0A9W9SG27</accession>